<keyword evidence="3" id="KW-1185">Reference proteome</keyword>
<feature type="transmembrane region" description="Helical" evidence="1">
    <location>
        <begin position="57"/>
        <end position="79"/>
    </location>
</feature>
<accession>A0A6G1H696</accession>
<dbReference type="Proteomes" id="UP000800041">
    <property type="component" value="Unassembled WGS sequence"/>
</dbReference>
<sequence>MRVAKTETDPCGTTNNALFRRHIYLGNRRELVILLLPTYLGTYPVVLGMSVVRLSLLLLSLSTLSFLVNCMTPCLEISLRVL</sequence>
<evidence type="ECO:0000313" key="3">
    <source>
        <dbReference type="Proteomes" id="UP000800041"/>
    </source>
</evidence>
<keyword evidence="1" id="KW-0472">Membrane</keyword>
<organism evidence="2 3">
    <name type="scientific">Aulographum hederae CBS 113979</name>
    <dbReference type="NCBI Taxonomy" id="1176131"/>
    <lineage>
        <taxon>Eukaryota</taxon>
        <taxon>Fungi</taxon>
        <taxon>Dikarya</taxon>
        <taxon>Ascomycota</taxon>
        <taxon>Pezizomycotina</taxon>
        <taxon>Dothideomycetes</taxon>
        <taxon>Pleosporomycetidae</taxon>
        <taxon>Aulographales</taxon>
        <taxon>Aulographaceae</taxon>
    </lineage>
</organism>
<protein>
    <submittedName>
        <fullName evidence="2">Uncharacterized protein</fullName>
    </submittedName>
</protein>
<feature type="transmembrane region" description="Helical" evidence="1">
    <location>
        <begin position="31"/>
        <end position="51"/>
    </location>
</feature>
<reference evidence="2" key="1">
    <citation type="journal article" date="2020" name="Stud. Mycol.">
        <title>101 Dothideomycetes genomes: a test case for predicting lifestyles and emergence of pathogens.</title>
        <authorList>
            <person name="Haridas S."/>
            <person name="Albert R."/>
            <person name="Binder M."/>
            <person name="Bloem J."/>
            <person name="Labutti K."/>
            <person name="Salamov A."/>
            <person name="Andreopoulos B."/>
            <person name="Baker S."/>
            <person name="Barry K."/>
            <person name="Bills G."/>
            <person name="Bluhm B."/>
            <person name="Cannon C."/>
            <person name="Castanera R."/>
            <person name="Culley D."/>
            <person name="Daum C."/>
            <person name="Ezra D."/>
            <person name="Gonzalez J."/>
            <person name="Henrissat B."/>
            <person name="Kuo A."/>
            <person name="Liang C."/>
            <person name="Lipzen A."/>
            <person name="Lutzoni F."/>
            <person name="Magnuson J."/>
            <person name="Mondo S."/>
            <person name="Nolan M."/>
            <person name="Ohm R."/>
            <person name="Pangilinan J."/>
            <person name="Park H.-J."/>
            <person name="Ramirez L."/>
            <person name="Alfaro M."/>
            <person name="Sun H."/>
            <person name="Tritt A."/>
            <person name="Yoshinaga Y."/>
            <person name="Zwiers L.-H."/>
            <person name="Turgeon B."/>
            <person name="Goodwin S."/>
            <person name="Spatafora J."/>
            <person name="Crous P."/>
            <person name="Grigoriev I."/>
        </authorList>
    </citation>
    <scope>NUCLEOTIDE SEQUENCE</scope>
    <source>
        <strain evidence="2">CBS 113979</strain>
    </source>
</reference>
<keyword evidence="1" id="KW-0812">Transmembrane</keyword>
<keyword evidence="1" id="KW-1133">Transmembrane helix</keyword>
<evidence type="ECO:0000313" key="2">
    <source>
        <dbReference type="EMBL" id="KAF1988540.1"/>
    </source>
</evidence>
<proteinExistence type="predicted"/>
<evidence type="ECO:0000256" key="1">
    <source>
        <dbReference type="SAM" id="Phobius"/>
    </source>
</evidence>
<dbReference type="AlphaFoldDB" id="A0A6G1H696"/>
<name>A0A6G1H696_9PEZI</name>
<dbReference type="EMBL" id="ML977148">
    <property type="protein sequence ID" value="KAF1988540.1"/>
    <property type="molecule type" value="Genomic_DNA"/>
</dbReference>
<gene>
    <name evidence="2" type="ORF">K402DRAFT_25820</name>
</gene>